<proteinExistence type="predicted"/>
<feature type="domain" description="STAS" evidence="1">
    <location>
        <begin position="1"/>
        <end position="96"/>
    </location>
</feature>
<keyword evidence="3" id="KW-1185">Reference proteome</keyword>
<reference evidence="2 3" key="1">
    <citation type="submission" date="2019-02" db="EMBL/GenBank/DDBJ databases">
        <title>Aquabacterium sp. strain KMB7.</title>
        <authorList>
            <person name="Chen W.-M."/>
        </authorList>
    </citation>
    <scope>NUCLEOTIDE SEQUENCE [LARGE SCALE GENOMIC DNA]</scope>
    <source>
        <strain evidence="2 3">KMB7</strain>
    </source>
</reference>
<evidence type="ECO:0000259" key="1">
    <source>
        <dbReference type="PROSITE" id="PS50801"/>
    </source>
</evidence>
<dbReference type="Gene3D" id="3.30.750.24">
    <property type="entry name" value="STAS domain"/>
    <property type="match status" value="1"/>
</dbReference>
<dbReference type="InterPro" id="IPR058548">
    <property type="entry name" value="MlaB-like_STAS"/>
</dbReference>
<protein>
    <submittedName>
        <fullName evidence="2">STAS domain-containing protein</fullName>
    </submittedName>
</protein>
<dbReference type="OrthoDB" id="9156744at2"/>
<name>A0A4Q9H105_9BURK</name>
<dbReference type="Proteomes" id="UP000292120">
    <property type="component" value="Unassembled WGS sequence"/>
</dbReference>
<dbReference type="RefSeq" id="WP_130968122.1">
    <property type="nucleotide sequence ID" value="NZ_SIXI01000004.1"/>
</dbReference>
<sequence length="96" mass="10267">MLLLPATLTHAEVRDTLRLFQQTLEQASKSHGDDAVMLTVDGSALQQFDSSALAVLLECQRMAKARGRAFAVKAMPPKLMALAGLYGIDGLLTPAV</sequence>
<accession>A0A4Q9H105</accession>
<dbReference type="InterPro" id="IPR002645">
    <property type="entry name" value="STAS_dom"/>
</dbReference>
<organism evidence="2 3">
    <name type="scientific">Aquabacterium lacunae</name>
    <dbReference type="NCBI Taxonomy" id="2528630"/>
    <lineage>
        <taxon>Bacteria</taxon>
        <taxon>Pseudomonadati</taxon>
        <taxon>Pseudomonadota</taxon>
        <taxon>Betaproteobacteria</taxon>
        <taxon>Burkholderiales</taxon>
        <taxon>Aquabacterium</taxon>
    </lineage>
</organism>
<dbReference type="Pfam" id="PF13466">
    <property type="entry name" value="STAS_2"/>
    <property type="match status" value="1"/>
</dbReference>
<dbReference type="SUPFAM" id="SSF52091">
    <property type="entry name" value="SpoIIaa-like"/>
    <property type="match status" value="1"/>
</dbReference>
<evidence type="ECO:0000313" key="2">
    <source>
        <dbReference type="EMBL" id="TBO30129.1"/>
    </source>
</evidence>
<dbReference type="PROSITE" id="PS50801">
    <property type="entry name" value="STAS"/>
    <property type="match status" value="1"/>
</dbReference>
<gene>
    <name evidence="2" type="ORF">EYS42_10515</name>
</gene>
<dbReference type="AlphaFoldDB" id="A0A4Q9H105"/>
<dbReference type="EMBL" id="SIXI01000004">
    <property type="protein sequence ID" value="TBO30129.1"/>
    <property type="molecule type" value="Genomic_DNA"/>
</dbReference>
<evidence type="ECO:0000313" key="3">
    <source>
        <dbReference type="Proteomes" id="UP000292120"/>
    </source>
</evidence>
<dbReference type="InterPro" id="IPR036513">
    <property type="entry name" value="STAS_dom_sf"/>
</dbReference>
<comment type="caution">
    <text evidence="2">The sequence shown here is derived from an EMBL/GenBank/DDBJ whole genome shotgun (WGS) entry which is preliminary data.</text>
</comment>